<dbReference type="EMBL" id="VRMQ01000004">
    <property type="protein sequence ID" value="TXN14933.1"/>
    <property type="molecule type" value="Genomic_DNA"/>
</dbReference>
<evidence type="ECO:0000313" key="6">
    <source>
        <dbReference type="Proteomes" id="UP000321504"/>
    </source>
</evidence>
<evidence type="ECO:0000313" key="1">
    <source>
        <dbReference type="EMBL" id="HAS6677640.1"/>
    </source>
</evidence>
<evidence type="ECO:0000313" key="5">
    <source>
        <dbReference type="Proteomes" id="UP000214596"/>
    </source>
</evidence>
<dbReference type="Proteomes" id="UP000321504">
    <property type="component" value="Unassembled WGS sequence"/>
</dbReference>
<dbReference type="OMA" id="CHHGISE"/>
<dbReference type="Proteomes" id="UP000464718">
    <property type="component" value="Chromosome i"/>
</dbReference>
<sequence length="64" mass="7145">MMEASRIRKGMVVECQEGVGTILVVDREAETVLLSKQGSDQQIAVSFDEIEDDPQLHGGSERYY</sequence>
<evidence type="ECO:0000313" key="2">
    <source>
        <dbReference type="EMBL" id="OXE34548.1"/>
    </source>
</evidence>
<reference evidence="2 5" key="1">
    <citation type="journal article" date="2017" name="Appl. Environ. Microbiol.">
        <title>Parallel evolution of two clades of a major Atlantic endemic Vibrio parahaemolyticus pathogen lineage by independent acquisition of related pathogenicity islands.</title>
        <authorList>
            <person name="Xu F."/>
            <person name="Gonzalez-Escalona N."/>
            <person name="Drees K.P."/>
            <person name="Sebra R.P."/>
            <person name="Cooper V.S."/>
            <person name="Jones S.H."/>
            <person name="Whistler C.A."/>
        </authorList>
    </citation>
    <scope>NUCLEOTIDE SEQUENCE [LARGE SCALE GENOMIC DNA]</scope>
    <source>
        <strain evidence="2 5">MAVP-3</strain>
    </source>
</reference>
<gene>
    <name evidence="2" type="ORF">CA163_01720</name>
    <name evidence="3" type="ORF">EHC69_01750</name>
    <name evidence="4" type="ORF">FVP01_18295</name>
    <name evidence="1" type="ORF">I7278_12550</name>
</gene>
<dbReference type="EMBL" id="CP034298">
    <property type="protein sequence ID" value="QHH08176.1"/>
    <property type="molecule type" value="Genomic_DNA"/>
</dbReference>
<reference evidence="4 6" key="4">
    <citation type="submission" date="2019-08" db="EMBL/GenBank/DDBJ databases">
        <title>Emerging of two pre-pandemic pathogenic O4:KUT lineages of Vibrio parahaemolyticus in coastal eastern China.</title>
        <authorList>
            <person name="Yu H."/>
        </authorList>
    </citation>
    <scope>NUCLEOTIDE SEQUENCE [LARGE SCALE GENOMIC DNA]</scope>
    <source>
        <strain evidence="4 6">HZ17-383</strain>
    </source>
</reference>
<dbReference type="AlphaFoldDB" id="A0A243VWB5"/>
<dbReference type="OrthoDB" id="5817318at2"/>
<proteinExistence type="predicted"/>
<name>A0A243VWB5_VIBPH</name>
<evidence type="ECO:0000313" key="4">
    <source>
        <dbReference type="EMBL" id="TXN14933.1"/>
    </source>
</evidence>
<accession>A0A243VWB5</accession>
<evidence type="ECO:0000313" key="7">
    <source>
        <dbReference type="Proteomes" id="UP000464718"/>
    </source>
</evidence>
<reference evidence="1" key="2">
    <citation type="journal article" date="2018" name="Genome Biol.">
        <title>SKESA: strategic k-mer extension for scrupulous assemblies.</title>
        <authorList>
            <person name="Souvorov A."/>
            <person name="Agarwala R."/>
            <person name="Lipman D.J."/>
        </authorList>
    </citation>
    <scope>NUCLEOTIDE SEQUENCE</scope>
    <source>
        <strain evidence="1">1930</strain>
    </source>
</reference>
<dbReference type="EMBL" id="NIXT01000041">
    <property type="protein sequence ID" value="OXE34548.1"/>
    <property type="molecule type" value="Genomic_DNA"/>
</dbReference>
<dbReference type="Proteomes" id="UP000856022">
    <property type="component" value="Unassembled WGS sequence"/>
</dbReference>
<dbReference type="EMBL" id="DACQKT010000005">
    <property type="protein sequence ID" value="HAS6677640.1"/>
    <property type="molecule type" value="Genomic_DNA"/>
</dbReference>
<protein>
    <submittedName>
        <fullName evidence="2">Uncharacterized protein</fullName>
    </submittedName>
</protein>
<reference evidence="3 7" key="3">
    <citation type="submission" date="2018-12" db="EMBL/GenBank/DDBJ databases">
        <title>Genomic insights into the evolutionary origins and pathogenicity of five Vibrio parahaemolyticus strains isolated from the shrimp with acute hepatopancreatic necrosis disease (AHPND).</title>
        <authorList>
            <person name="Yang Q."/>
            <person name="Dong X."/>
            <person name="Xie G."/>
            <person name="Fu S."/>
            <person name="Zou P."/>
            <person name="Sun J."/>
            <person name="Wang Y."/>
            <person name="Huang J."/>
        </authorList>
    </citation>
    <scope>NUCLEOTIDE SEQUENCE [LARGE SCALE GENOMIC DNA]</scope>
    <source>
        <strain evidence="3 7">20160303005-1</strain>
    </source>
</reference>
<reference evidence="1" key="5">
    <citation type="submission" date="2019-12" db="EMBL/GenBank/DDBJ databases">
        <authorList>
            <consortium name="NCBI Pathogen Detection Project"/>
        </authorList>
    </citation>
    <scope>NUCLEOTIDE SEQUENCE</scope>
    <source>
        <strain evidence="1">1930</strain>
    </source>
</reference>
<dbReference type="Proteomes" id="UP000214596">
    <property type="component" value="Unassembled WGS sequence"/>
</dbReference>
<organism evidence="2 5">
    <name type="scientific">Vibrio parahaemolyticus</name>
    <dbReference type="NCBI Taxonomy" id="670"/>
    <lineage>
        <taxon>Bacteria</taxon>
        <taxon>Pseudomonadati</taxon>
        <taxon>Pseudomonadota</taxon>
        <taxon>Gammaproteobacteria</taxon>
        <taxon>Vibrionales</taxon>
        <taxon>Vibrionaceae</taxon>
        <taxon>Vibrio</taxon>
    </lineage>
</organism>
<evidence type="ECO:0000313" key="3">
    <source>
        <dbReference type="EMBL" id="QHH08176.1"/>
    </source>
</evidence>